<proteinExistence type="predicted"/>
<gene>
    <name evidence="2" type="ORF">GCM10010993_00220</name>
</gene>
<evidence type="ECO:0000256" key="1">
    <source>
        <dbReference type="SAM" id="SignalP"/>
    </source>
</evidence>
<dbReference type="RefSeq" id="WP_188438365.1">
    <property type="nucleotide sequence ID" value="NZ_BMFD01000001.1"/>
</dbReference>
<dbReference type="EMBL" id="BMFD01000001">
    <property type="protein sequence ID" value="GGC25116.1"/>
    <property type="molecule type" value="Genomic_DNA"/>
</dbReference>
<keyword evidence="1" id="KW-0732">Signal</keyword>
<organism evidence="2 3">
    <name type="scientific">Belliella aquatica</name>
    <dbReference type="NCBI Taxonomy" id="1323734"/>
    <lineage>
        <taxon>Bacteria</taxon>
        <taxon>Pseudomonadati</taxon>
        <taxon>Bacteroidota</taxon>
        <taxon>Cytophagia</taxon>
        <taxon>Cytophagales</taxon>
        <taxon>Cyclobacteriaceae</taxon>
        <taxon>Belliella</taxon>
    </lineage>
</organism>
<evidence type="ECO:0000313" key="3">
    <source>
        <dbReference type="Proteomes" id="UP000635885"/>
    </source>
</evidence>
<keyword evidence="3" id="KW-1185">Reference proteome</keyword>
<evidence type="ECO:0000313" key="2">
    <source>
        <dbReference type="EMBL" id="GGC25116.1"/>
    </source>
</evidence>
<protein>
    <submittedName>
        <fullName evidence="2">Uncharacterized protein</fullName>
    </submittedName>
</protein>
<feature type="signal peptide" evidence="1">
    <location>
        <begin position="1"/>
        <end position="28"/>
    </location>
</feature>
<feature type="chain" id="PRO_5045747013" evidence="1">
    <location>
        <begin position="29"/>
        <end position="77"/>
    </location>
</feature>
<sequence>MLRLKKVAICGLFIIGSIGMFNPQFSVAQNGDGEWVCCQAQSDGCYDIMGNHWESDYRSYTKTCTICNCDGDEVSVG</sequence>
<reference evidence="3" key="1">
    <citation type="journal article" date="2019" name="Int. J. Syst. Evol. Microbiol.">
        <title>The Global Catalogue of Microorganisms (GCM) 10K type strain sequencing project: providing services to taxonomists for standard genome sequencing and annotation.</title>
        <authorList>
            <consortium name="The Broad Institute Genomics Platform"/>
            <consortium name="The Broad Institute Genome Sequencing Center for Infectious Disease"/>
            <person name="Wu L."/>
            <person name="Ma J."/>
        </authorList>
    </citation>
    <scope>NUCLEOTIDE SEQUENCE [LARGE SCALE GENOMIC DNA]</scope>
    <source>
        <strain evidence="3">CGMCC 1.12479</strain>
    </source>
</reference>
<dbReference type="Proteomes" id="UP000635885">
    <property type="component" value="Unassembled WGS sequence"/>
</dbReference>
<accession>A0ABQ1LIM5</accession>
<comment type="caution">
    <text evidence="2">The sequence shown here is derived from an EMBL/GenBank/DDBJ whole genome shotgun (WGS) entry which is preliminary data.</text>
</comment>
<name>A0ABQ1LIM5_9BACT</name>